<dbReference type="GO" id="GO:0045944">
    <property type="term" value="P:positive regulation of transcription by RNA polymerase II"/>
    <property type="evidence" value="ECO:0007669"/>
    <property type="project" value="TreeGrafter"/>
</dbReference>
<comment type="subunit">
    <text evidence="5">Binds PPP1CA and actin.</text>
</comment>
<sequence>NKLLNRHNSLGSPGVITVSSFARYRDCSSDVNPSFIPLFLQLCLQQRRTREQLVEQGIMPPKVRRELDYIINTTGNFLKHKLCSRPERSELVRMHILQESQAEACLQATQMKLKRARLTDDLNEKIAHRPGAMELVEKNILPVDSAAEEVIDGSKANYSKAPDVYSFDEEDSSEALSPEQPSSQETPSSTSTSLRETEATAPSSQLNSPVQVNQNREPFQSLKHQSLPKQPGDKSRGKKGKEAKPWVKKLKYHQYIPPDQKQELNELPMDSTYARLLQQQQQFLQLQILSQQQQQQQQYNYPAVLPATVKYGFNRQHGPSSFLNSHK</sequence>
<dbReference type="GO" id="GO:0003779">
    <property type="term" value="F:actin binding"/>
    <property type="evidence" value="ECO:0007669"/>
    <property type="project" value="UniProtKB-KW"/>
</dbReference>
<reference evidence="7" key="1">
    <citation type="submission" date="2023-05" db="EMBL/GenBank/DDBJ databases">
        <title>High-quality long-read genome of Scophthalmus maximus.</title>
        <authorList>
            <person name="Lien S."/>
            <person name="Martinez P."/>
        </authorList>
    </citation>
    <scope>NUCLEOTIDE SEQUENCE [LARGE SCALE GENOMIC DNA]</scope>
</reference>
<evidence type="ECO:0000256" key="2">
    <source>
        <dbReference type="ARBA" id="ARBA00022737"/>
    </source>
</evidence>
<dbReference type="GO" id="GO:0005634">
    <property type="term" value="C:nucleus"/>
    <property type="evidence" value="ECO:0007669"/>
    <property type="project" value="UniProtKB-SubCell"/>
</dbReference>
<dbReference type="Gene3D" id="6.10.140.2040">
    <property type="match status" value="1"/>
</dbReference>
<dbReference type="Proteomes" id="UP000694558">
    <property type="component" value="Chromosome 19"/>
</dbReference>
<dbReference type="PROSITE" id="PS51073">
    <property type="entry name" value="RPEL"/>
    <property type="match status" value="2"/>
</dbReference>
<dbReference type="GO" id="GO:0051145">
    <property type="term" value="P:smooth muscle cell differentiation"/>
    <property type="evidence" value="ECO:0007669"/>
    <property type="project" value="TreeGrafter"/>
</dbReference>
<evidence type="ECO:0000256" key="1">
    <source>
        <dbReference type="ARBA" id="ARBA00004123"/>
    </source>
</evidence>
<dbReference type="GeneTree" id="ENSGT00950000182979"/>
<keyword evidence="5" id="KW-0009">Actin-binding</keyword>
<evidence type="ECO:0000256" key="5">
    <source>
        <dbReference type="RuleBase" id="RU301113"/>
    </source>
</evidence>
<dbReference type="Ensembl" id="ENSSMAT00000052119.1">
    <property type="protein sequence ID" value="ENSSMAP00000063761.1"/>
    <property type="gene ID" value="ENSSMAG00000026999.1"/>
</dbReference>
<feature type="repeat" description="RPEL" evidence="4">
    <location>
        <begin position="120"/>
        <end position="145"/>
    </location>
</feature>
<dbReference type="GO" id="GO:0004864">
    <property type="term" value="F:protein phosphatase inhibitor activity"/>
    <property type="evidence" value="ECO:0007669"/>
    <property type="project" value="UniProtKB-UniRule"/>
</dbReference>
<evidence type="ECO:0000313" key="8">
    <source>
        <dbReference type="Proteomes" id="UP000694558"/>
    </source>
</evidence>
<dbReference type="PANTHER" id="PTHR22793:SF5">
    <property type="entry name" value="MYOCARDIN-RELATED TRANSCRIPTION FACTOR B"/>
    <property type="match status" value="1"/>
</dbReference>
<evidence type="ECO:0000313" key="7">
    <source>
        <dbReference type="Ensembl" id="ENSSMAP00000063761.1"/>
    </source>
</evidence>
<feature type="repeat" description="RPEL" evidence="4">
    <location>
        <begin position="76"/>
        <end position="101"/>
    </location>
</feature>
<protein>
    <recommendedName>
        <fullName evidence="5">Phosphatase and actin regulator</fullName>
    </recommendedName>
</protein>
<keyword evidence="3" id="KW-0539">Nucleus</keyword>
<comment type="subcellular location">
    <subcellularLocation>
        <location evidence="1">Nucleus</location>
    </subcellularLocation>
</comment>
<dbReference type="Gene3D" id="6.10.150.10">
    <property type="match status" value="1"/>
</dbReference>
<comment type="similarity">
    <text evidence="5">Belongs to the phosphatase and actin regulator family.</text>
</comment>
<dbReference type="InterPro" id="IPR043451">
    <property type="entry name" value="Myocardin-like"/>
</dbReference>
<proteinExistence type="inferred from homology"/>
<dbReference type="InterPro" id="IPR004018">
    <property type="entry name" value="RPEL_repeat"/>
</dbReference>
<dbReference type="AlphaFoldDB" id="A0A8D3DW52"/>
<reference evidence="7" key="2">
    <citation type="submission" date="2025-08" db="UniProtKB">
        <authorList>
            <consortium name="Ensembl"/>
        </authorList>
    </citation>
    <scope>IDENTIFICATION</scope>
</reference>
<dbReference type="SMART" id="SM00707">
    <property type="entry name" value="RPEL"/>
    <property type="match status" value="3"/>
</dbReference>
<feature type="compositionally biased region" description="Low complexity" evidence="6">
    <location>
        <begin position="177"/>
        <end position="193"/>
    </location>
</feature>
<accession>A0A8D3DW52</accession>
<evidence type="ECO:0000256" key="3">
    <source>
        <dbReference type="ARBA" id="ARBA00023242"/>
    </source>
</evidence>
<keyword evidence="2 5" id="KW-0677">Repeat</keyword>
<feature type="compositionally biased region" description="Basic and acidic residues" evidence="6">
    <location>
        <begin position="231"/>
        <end position="245"/>
    </location>
</feature>
<dbReference type="PANTHER" id="PTHR22793">
    <property type="entry name" value="MYOCARDIN-RELATED TRANSCRIPTION FACTOR-RELATED"/>
    <property type="match status" value="1"/>
</dbReference>
<name>A0A8D3DW52_SCOMX</name>
<organism evidence="7 8">
    <name type="scientific">Scophthalmus maximus</name>
    <name type="common">Turbot</name>
    <name type="synonym">Psetta maxima</name>
    <dbReference type="NCBI Taxonomy" id="52904"/>
    <lineage>
        <taxon>Eukaryota</taxon>
        <taxon>Metazoa</taxon>
        <taxon>Chordata</taxon>
        <taxon>Craniata</taxon>
        <taxon>Vertebrata</taxon>
        <taxon>Euteleostomi</taxon>
        <taxon>Actinopterygii</taxon>
        <taxon>Neopterygii</taxon>
        <taxon>Teleostei</taxon>
        <taxon>Neoteleostei</taxon>
        <taxon>Acanthomorphata</taxon>
        <taxon>Carangaria</taxon>
        <taxon>Pleuronectiformes</taxon>
        <taxon>Pleuronectoidei</taxon>
        <taxon>Scophthalmidae</taxon>
        <taxon>Scophthalmus</taxon>
    </lineage>
</organism>
<dbReference type="Pfam" id="PF02755">
    <property type="entry name" value="RPEL"/>
    <property type="match status" value="2"/>
</dbReference>
<evidence type="ECO:0000256" key="4">
    <source>
        <dbReference type="PROSITE-ProRule" id="PRU00401"/>
    </source>
</evidence>
<evidence type="ECO:0000256" key="6">
    <source>
        <dbReference type="SAM" id="MobiDB-lite"/>
    </source>
</evidence>
<feature type="compositionally biased region" description="Polar residues" evidence="6">
    <location>
        <begin position="200"/>
        <end position="228"/>
    </location>
</feature>
<dbReference type="GO" id="GO:0003713">
    <property type="term" value="F:transcription coactivator activity"/>
    <property type="evidence" value="ECO:0007669"/>
    <property type="project" value="TreeGrafter"/>
</dbReference>
<feature type="region of interest" description="Disordered" evidence="6">
    <location>
        <begin position="165"/>
        <end position="246"/>
    </location>
</feature>